<dbReference type="GO" id="GO:0005886">
    <property type="term" value="C:plasma membrane"/>
    <property type="evidence" value="ECO:0007669"/>
    <property type="project" value="UniProtKB-SubCell"/>
</dbReference>
<keyword evidence="1 5" id="KW-1003">Cell membrane</keyword>
<dbReference type="PANTHER" id="PTHR38452">
    <property type="entry name" value="UPF0756 MEMBRANE PROTEIN YEAL"/>
    <property type="match status" value="1"/>
</dbReference>
<dbReference type="Pfam" id="PF04284">
    <property type="entry name" value="DUF441"/>
    <property type="match status" value="1"/>
</dbReference>
<dbReference type="InterPro" id="IPR007382">
    <property type="entry name" value="UPF0756_TM"/>
</dbReference>
<comment type="caution">
    <text evidence="5">Lacks conserved residue(s) required for the propagation of feature annotation.</text>
</comment>
<keyword evidence="4 5" id="KW-0472">Membrane</keyword>
<dbReference type="Proteomes" id="UP000216024">
    <property type="component" value="Unassembled WGS sequence"/>
</dbReference>
<feature type="transmembrane region" description="Helical" evidence="5">
    <location>
        <begin position="60"/>
        <end position="82"/>
    </location>
</feature>
<evidence type="ECO:0000313" key="7">
    <source>
        <dbReference type="Proteomes" id="UP000216024"/>
    </source>
</evidence>
<gene>
    <name evidence="6" type="ORF">CCE28_02915</name>
</gene>
<evidence type="ECO:0000256" key="1">
    <source>
        <dbReference type="ARBA" id="ARBA00022475"/>
    </source>
</evidence>
<evidence type="ECO:0000256" key="3">
    <source>
        <dbReference type="ARBA" id="ARBA00022989"/>
    </source>
</evidence>
<dbReference type="HAMAP" id="MF_01874">
    <property type="entry name" value="UPF0756"/>
    <property type="match status" value="1"/>
</dbReference>
<keyword evidence="3 5" id="KW-1133">Transmembrane helix</keyword>
<comment type="similarity">
    <text evidence="5">Belongs to the UPF0756 family.</text>
</comment>
<evidence type="ECO:0000256" key="2">
    <source>
        <dbReference type="ARBA" id="ARBA00022692"/>
    </source>
</evidence>
<comment type="caution">
    <text evidence="6">The sequence shown here is derived from an EMBL/GenBank/DDBJ whole genome shotgun (WGS) entry which is preliminary data.</text>
</comment>
<dbReference type="PANTHER" id="PTHR38452:SF1">
    <property type="entry name" value="UPF0756 MEMBRANE PROTEIN YEAL"/>
    <property type="match status" value="1"/>
</dbReference>
<dbReference type="EMBL" id="NIBG01000001">
    <property type="protein sequence ID" value="PAB61396.1"/>
    <property type="molecule type" value="Genomic_DNA"/>
</dbReference>
<dbReference type="OrthoDB" id="80306at2"/>
<protein>
    <recommendedName>
        <fullName evidence="5">UPF0756 membrane protein CCE28_02915</fullName>
    </recommendedName>
</protein>
<organism evidence="6 7">
    <name type="scientific">Anaeromicrobium sediminis</name>
    <dbReference type="NCBI Taxonomy" id="1478221"/>
    <lineage>
        <taxon>Bacteria</taxon>
        <taxon>Bacillati</taxon>
        <taxon>Bacillota</taxon>
        <taxon>Clostridia</taxon>
        <taxon>Peptostreptococcales</taxon>
        <taxon>Thermotaleaceae</taxon>
        <taxon>Anaeromicrobium</taxon>
    </lineage>
</organism>
<dbReference type="AlphaFoldDB" id="A0A267MPC7"/>
<keyword evidence="7" id="KW-1185">Reference proteome</keyword>
<feature type="transmembrane region" description="Helical" evidence="5">
    <location>
        <begin position="132"/>
        <end position="156"/>
    </location>
</feature>
<evidence type="ECO:0000256" key="5">
    <source>
        <dbReference type="HAMAP-Rule" id="MF_01874"/>
    </source>
</evidence>
<sequence length="165" mass="17240">MSQQYIGNLSLLVLLVLSILGKNNSLAVAITTLMFFSLMGKIGPGFNTVSDAVLNSLDKYGLKLGVILLMMGVLAPFALGQIDPAELLKGLKSYRGWLALLAGVLVAIFGAYGGTLLDVDPNIVTPVVLGTILGIVVFKGYPVGPLIGSGIAYALISMVDALMKK</sequence>
<name>A0A267MPC7_9FIRM</name>
<proteinExistence type="inferred from homology"/>
<reference evidence="6 7" key="1">
    <citation type="submission" date="2017-06" db="EMBL/GenBank/DDBJ databases">
        <title>Draft genome sequence of anaerobic fermentative bacterium Anaeromicrobium sediminis DY2726D isolated from West Pacific Ocean sediments.</title>
        <authorList>
            <person name="Zeng X."/>
        </authorList>
    </citation>
    <scope>NUCLEOTIDE SEQUENCE [LARGE SCALE GENOMIC DNA]</scope>
    <source>
        <strain evidence="6 7">DY2726D</strain>
    </source>
</reference>
<accession>A0A267MPC7</accession>
<evidence type="ECO:0000256" key="4">
    <source>
        <dbReference type="ARBA" id="ARBA00023136"/>
    </source>
</evidence>
<feature type="transmembrane region" description="Helical" evidence="5">
    <location>
        <begin position="94"/>
        <end position="112"/>
    </location>
</feature>
<evidence type="ECO:0000313" key="6">
    <source>
        <dbReference type="EMBL" id="PAB61396.1"/>
    </source>
</evidence>
<comment type="subcellular location">
    <subcellularLocation>
        <location evidence="5">Cell membrane</location>
        <topology evidence="5">Multi-pass membrane protein</topology>
    </subcellularLocation>
</comment>
<keyword evidence="2 5" id="KW-0812">Transmembrane</keyword>
<dbReference type="RefSeq" id="WP_095130771.1">
    <property type="nucleotide sequence ID" value="NZ_NIBG01000001.1"/>
</dbReference>